<evidence type="ECO:0000256" key="1">
    <source>
        <dbReference type="ARBA" id="ARBA00008668"/>
    </source>
</evidence>
<feature type="chain" id="PRO_5034576813" evidence="2">
    <location>
        <begin position="25"/>
        <end position="311"/>
    </location>
</feature>
<keyword evidence="2" id="KW-0732">Signal</keyword>
<reference evidence="3" key="1">
    <citation type="submission" date="2020-05" db="EMBL/GenBank/DDBJ databases">
        <title>Mycena genomes resolve the evolution of fungal bioluminescence.</title>
        <authorList>
            <person name="Tsai I.J."/>
        </authorList>
    </citation>
    <scope>NUCLEOTIDE SEQUENCE</scope>
    <source>
        <strain evidence="3">CCC161011</strain>
    </source>
</reference>
<dbReference type="PANTHER" id="PTHR22835:SF659">
    <property type="entry name" value="GDSL LIPASE_ACYLHYDROLASE, PUTATIVE (AFU_ORTHOLOGUE AFUA_2G00510)-RELATED"/>
    <property type="match status" value="1"/>
</dbReference>
<dbReference type="OrthoDB" id="1600564at2759"/>
<organism evidence="3 4">
    <name type="scientific">Mycena venus</name>
    <dbReference type="NCBI Taxonomy" id="2733690"/>
    <lineage>
        <taxon>Eukaryota</taxon>
        <taxon>Fungi</taxon>
        <taxon>Dikarya</taxon>
        <taxon>Basidiomycota</taxon>
        <taxon>Agaricomycotina</taxon>
        <taxon>Agaricomycetes</taxon>
        <taxon>Agaricomycetidae</taxon>
        <taxon>Agaricales</taxon>
        <taxon>Marasmiineae</taxon>
        <taxon>Mycenaceae</taxon>
        <taxon>Mycena</taxon>
    </lineage>
</organism>
<sequence length="311" mass="34612">MVFGFASATLLALLPTILASSALSRPFYWFSFGDSYTQTGFNITTGPLPSPGNPMGNPTYPGATATPGENWIDVATTKYNHSLVLTYNFGYSGATVSRDIVPPFADFVRTLPDQIDELVSWNMAQHPQPWTSSNALFSIWIGINDIDLSYALDVDHTALTNQLITRYFQYIQRLLRPVFTVVSLSRCLTDLGGRNFLFLNVPPLDRTPELLVQNTTVRASEARIIAYYNAQLAAGVDKFKSSHSGVRTWQYDAHAAFTQVLDHPEQYGFNNITGDDGTTPGQFWYNWLHPVSAAQVIFGKEVGELLHDTPW</sequence>
<dbReference type="Pfam" id="PF00657">
    <property type="entry name" value="Lipase_GDSL"/>
    <property type="match status" value="1"/>
</dbReference>
<evidence type="ECO:0000256" key="2">
    <source>
        <dbReference type="SAM" id="SignalP"/>
    </source>
</evidence>
<dbReference type="Gene3D" id="3.40.50.1110">
    <property type="entry name" value="SGNH hydrolase"/>
    <property type="match status" value="1"/>
</dbReference>
<accession>A0A8H6YHK4</accession>
<dbReference type="GO" id="GO:0016788">
    <property type="term" value="F:hydrolase activity, acting on ester bonds"/>
    <property type="evidence" value="ECO:0007669"/>
    <property type="project" value="InterPro"/>
</dbReference>
<evidence type="ECO:0000313" key="4">
    <source>
        <dbReference type="Proteomes" id="UP000620124"/>
    </source>
</evidence>
<dbReference type="SUPFAM" id="SSF52266">
    <property type="entry name" value="SGNH hydrolase"/>
    <property type="match status" value="1"/>
</dbReference>
<dbReference type="EMBL" id="JACAZI010000006">
    <property type="protein sequence ID" value="KAF7358115.1"/>
    <property type="molecule type" value="Genomic_DNA"/>
</dbReference>
<dbReference type="PANTHER" id="PTHR22835">
    <property type="entry name" value="ZINC FINGER FYVE DOMAIN CONTAINING PROTEIN"/>
    <property type="match status" value="1"/>
</dbReference>
<comment type="caution">
    <text evidence="3">The sequence shown here is derived from an EMBL/GenBank/DDBJ whole genome shotgun (WGS) entry which is preliminary data.</text>
</comment>
<proteinExistence type="inferred from homology"/>
<protein>
    <submittedName>
        <fullName evidence="3">Family 16 carbohydrate esterase</fullName>
    </submittedName>
</protein>
<dbReference type="Proteomes" id="UP000620124">
    <property type="component" value="Unassembled WGS sequence"/>
</dbReference>
<dbReference type="InterPro" id="IPR036514">
    <property type="entry name" value="SGNH_hydro_sf"/>
</dbReference>
<dbReference type="InterPro" id="IPR001087">
    <property type="entry name" value="GDSL"/>
</dbReference>
<comment type="similarity">
    <text evidence="1">Belongs to the 'GDSL' lipolytic enzyme family.</text>
</comment>
<dbReference type="CDD" id="cd01846">
    <property type="entry name" value="fatty_acyltransferase_like"/>
    <property type="match status" value="1"/>
</dbReference>
<name>A0A8H6YHK4_9AGAR</name>
<dbReference type="AlphaFoldDB" id="A0A8H6YHK4"/>
<feature type="signal peptide" evidence="2">
    <location>
        <begin position="1"/>
        <end position="24"/>
    </location>
</feature>
<keyword evidence="4" id="KW-1185">Reference proteome</keyword>
<evidence type="ECO:0000313" key="3">
    <source>
        <dbReference type="EMBL" id="KAF7358115.1"/>
    </source>
</evidence>
<gene>
    <name evidence="3" type="ORF">MVEN_00859600</name>
</gene>